<dbReference type="HOGENOM" id="CLU_2855452_0_0_1"/>
<evidence type="ECO:0000313" key="2">
    <source>
        <dbReference type="Ensembl" id="ENSCINP00000034600.1"/>
    </source>
</evidence>
<keyword evidence="3" id="KW-1185">Reference proteome</keyword>
<organism evidence="2 3">
    <name type="scientific">Ciona intestinalis</name>
    <name type="common">Transparent sea squirt</name>
    <name type="synonym">Ascidia intestinalis</name>
    <dbReference type="NCBI Taxonomy" id="7719"/>
    <lineage>
        <taxon>Eukaryota</taxon>
        <taxon>Metazoa</taxon>
        <taxon>Chordata</taxon>
        <taxon>Tunicata</taxon>
        <taxon>Ascidiacea</taxon>
        <taxon>Phlebobranchia</taxon>
        <taxon>Cionidae</taxon>
        <taxon>Ciona</taxon>
    </lineage>
</organism>
<dbReference type="Proteomes" id="UP000008144">
    <property type="component" value="Unassembled WGS sequence"/>
</dbReference>
<evidence type="ECO:0000256" key="1">
    <source>
        <dbReference type="SAM" id="Phobius"/>
    </source>
</evidence>
<keyword evidence="1" id="KW-1133">Transmembrane helix</keyword>
<name>H2XY66_CIOIN</name>
<dbReference type="AlphaFoldDB" id="H2XY66"/>
<reference evidence="3" key="1">
    <citation type="journal article" date="2002" name="Science">
        <title>The draft genome of Ciona intestinalis: insights into chordate and vertebrate origins.</title>
        <authorList>
            <person name="Dehal P."/>
            <person name="Satou Y."/>
            <person name="Campbell R.K."/>
            <person name="Chapman J."/>
            <person name="Degnan B."/>
            <person name="De Tomaso A."/>
            <person name="Davidson B."/>
            <person name="Di Gregorio A."/>
            <person name="Gelpke M."/>
            <person name="Goodstein D.M."/>
            <person name="Harafuji N."/>
            <person name="Hastings K.E."/>
            <person name="Ho I."/>
            <person name="Hotta K."/>
            <person name="Huang W."/>
            <person name="Kawashima T."/>
            <person name="Lemaire P."/>
            <person name="Martinez D."/>
            <person name="Meinertzhagen I.A."/>
            <person name="Necula S."/>
            <person name="Nonaka M."/>
            <person name="Putnam N."/>
            <person name="Rash S."/>
            <person name="Saiga H."/>
            <person name="Satake M."/>
            <person name="Terry A."/>
            <person name="Yamada L."/>
            <person name="Wang H.G."/>
            <person name="Awazu S."/>
            <person name="Azumi K."/>
            <person name="Boore J."/>
            <person name="Branno M."/>
            <person name="Chin-Bow S."/>
            <person name="DeSantis R."/>
            <person name="Doyle S."/>
            <person name="Francino P."/>
            <person name="Keys D.N."/>
            <person name="Haga S."/>
            <person name="Hayashi H."/>
            <person name="Hino K."/>
            <person name="Imai K.S."/>
            <person name="Inaba K."/>
            <person name="Kano S."/>
            <person name="Kobayashi K."/>
            <person name="Kobayashi M."/>
            <person name="Lee B.I."/>
            <person name="Makabe K.W."/>
            <person name="Manohar C."/>
            <person name="Matassi G."/>
            <person name="Medina M."/>
            <person name="Mochizuki Y."/>
            <person name="Mount S."/>
            <person name="Morishita T."/>
            <person name="Miura S."/>
            <person name="Nakayama A."/>
            <person name="Nishizaka S."/>
            <person name="Nomoto H."/>
            <person name="Ohta F."/>
            <person name="Oishi K."/>
            <person name="Rigoutsos I."/>
            <person name="Sano M."/>
            <person name="Sasaki A."/>
            <person name="Sasakura Y."/>
            <person name="Shoguchi E."/>
            <person name="Shin-i T."/>
            <person name="Spagnuolo A."/>
            <person name="Stainier D."/>
            <person name="Suzuki M.M."/>
            <person name="Tassy O."/>
            <person name="Takatori N."/>
            <person name="Tokuoka M."/>
            <person name="Yagi K."/>
            <person name="Yoshizaki F."/>
            <person name="Wada S."/>
            <person name="Zhang C."/>
            <person name="Hyatt P.D."/>
            <person name="Larimer F."/>
            <person name="Detter C."/>
            <person name="Doggett N."/>
            <person name="Glavina T."/>
            <person name="Hawkins T."/>
            <person name="Richardson P."/>
            <person name="Lucas S."/>
            <person name="Kohara Y."/>
            <person name="Levine M."/>
            <person name="Satoh N."/>
            <person name="Rokhsar D.S."/>
        </authorList>
    </citation>
    <scope>NUCLEOTIDE SEQUENCE [LARGE SCALE GENOMIC DNA]</scope>
</reference>
<keyword evidence="1" id="KW-0472">Membrane</keyword>
<keyword evidence="1" id="KW-0812">Transmembrane</keyword>
<proteinExistence type="predicted"/>
<dbReference type="InParanoid" id="H2XY66"/>
<protein>
    <submittedName>
        <fullName evidence="2">Uncharacterized protein</fullName>
    </submittedName>
</protein>
<dbReference type="Ensembl" id="ENSCINT00000033782.1">
    <property type="protein sequence ID" value="ENSCINP00000034600.1"/>
    <property type="gene ID" value="ENSCING00000020764.1"/>
</dbReference>
<sequence length="65" mass="7399">KQPTKTEKVFHIAGGTSCVNLKQFQTYHYQLIIVCLVSFSWAPCVGNKTDKIRTKSLLKRGHDSF</sequence>
<accession>H2XY66</accession>
<reference evidence="2" key="3">
    <citation type="submission" date="2025-09" db="UniProtKB">
        <authorList>
            <consortium name="Ensembl"/>
        </authorList>
    </citation>
    <scope>IDENTIFICATION</scope>
</reference>
<feature type="transmembrane region" description="Helical" evidence="1">
    <location>
        <begin position="27"/>
        <end position="46"/>
    </location>
</feature>
<reference evidence="2" key="2">
    <citation type="submission" date="2025-08" db="UniProtKB">
        <authorList>
            <consortium name="Ensembl"/>
        </authorList>
    </citation>
    <scope>IDENTIFICATION</scope>
</reference>
<evidence type="ECO:0000313" key="3">
    <source>
        <dbReference type="Proteomes" id="UP000008144"/>
    </source>
</evidence>